<comment type="caution">
    <text evidence="2">The sequence shown here is derived from an EMBL/GenBank/DDBJ whole genome shotgun (WGS) entry which is preliminary data.</text>
</comment>
<dbReference type="Pfam" id="PF12822">
    <property type="entry name" value="ECF_trnsprt"/>
    <property type="match status" value="1"/>
</dbReference>
<reference evidence="2" key="2">
    <citation type="submission" date="2021-04" db="EMBL/GenBank/DDBJ databases">
        <authorList>
            <person name="Gilroy R."/>
        </authorList>
    </citation>
    <scope>NUCLEOTIDE SEQUENCE</scope>
    <source>
        <strain evidence="2">CHK178-16964</strain>
    </source>
</reference>
<evidence type="ECO:0000313" key="3">
    <source>
        <dbReference type="Proteomes" id="UP000823900"/>
    </source>
</evidence>
<dbReference type="GO" id="GO:0022857">
    <property type="term" value="F:transmembrane transporter activity"/>
    <property type="evidence" value="ECO:0007669"/>
    <property type="project" value="InterPro"/>
</dbReference>
<feature type="transmembrane region" description="Helical" evidence="1">
    <location>
        <begin position="51"/>
        <end position="74"/>
    </location>
</feature>
<dbReference type="NCBIfam" id="TIGR04518">
    <property type="entry name" value="ECF_S_folT_fam"/>
    <property type="match status" value="1"/>
</dbReference>
<sequence>MFKESLDEFKNLRNLTTAAMFAAISVIMGYFTVQIGDYLKIGFSSLVNQMVYYMFGPVFGGFFGGALDILKFIVKPTGEFFPGWTLGAMTAGVIYGCFFYKKKITLVRVLAAEFTVALICNVLLGTLWLSLMYGKGFMILAPMRAWKNLIMWPVNSMIFYTAWKSLEASGLFRMIRRNGFSRTVQGISGMKNSNYNEKGK</sequence>
<accession>A0A9D2HI11</accession>
<evidence type="ECO:0000256" key="1">
    <source>
        <dbReference type="SAM" id="Phobius"/>
    </source>
</evidence>
<keyword evidence="1" id="KW-0472">Membrane</keyword>
<keyword evidence="1" id="KW-0812">Transmembrane</keyword>
<evidence type="ECO:0000313" key="2">
    <source>
        <dbReference type="EMBL" id="HJA71150.1"/>
    </source>
</evidence>
<dbReference type="InterPro" id="IPR030949">
    <property type="entry name" value="ECF_S_folate_fam"/>
</dbReference>
<dbReference type="EMBL" id="DWZA01000054">
    <property type="protein sequence ID" value="HJA71150.1"/>
    <property type="molecule type" value="Genomic_DNA"/>
</dbReference>
<feature type="transmembrane region" description="Helical" evidence="1">
    <location>
        <begin position="20"/>
        <end position="39"/>
    </location>
</feature>
<feature type="transmembrane region" description="Helical" evidence="1">
    <location>
        <begin position="80"/>
        <end position="100"/>
    </location>
</feature>
<name>A0A9D2HI11_9FIRM</name>
<gene>
    <name evidence="2" type="ORF">IAA07_06150</name>
</gene>
<dbReference type="Proteomes" id="UP000823900">
    <property type="component" value="Unassembled WGS sequence"/>
</dbReference>
<feature type="transmembrane region" description="Helical" evidence="1">
    <location>
        <begin position="107"/>
        <end position="129"/>
    </location>
</feature>
<organism evidence="2 3">
    <name type="scientific">Candidatus Lachnoclostridium stercoravium</name>
    <dbReference type="NCBI Taxonomy" id="2838633"/>
    <lineage>
        <taxon>Bacteria</taxon>
        <taxon>Bacillati</taxon>
        <taxon>Bacillota</taxon>
        <taxon>Clostridia</taxon>
        <taxon>Lachnospirales</taxon>
        <taxon>Lachnospiraceae</taxon>
    </lineage>
</organism>
<dbReference type="InterPro" id="IPR024529">
    <property type="entry name" value="ECF_trnsprt_substrate-spec"/>
</dbReference>
<dbReference type="AlphaFoldDB" id="A0A9D2HI11"/>
<proteinExistence type="predicted"/>
<dbReference type="Gene3D" id="1.10.1760.20">
    <property type="match status" value="1"/>
</dbReference>
<reference evidence="2" key="1">
    <citation type="journal article" date="2021" name="PeerJ">
        <title>Extensive microbial diversity within the chicken gut microbiome revealed by metagenomics and culture.</title>
        <authorList>
            <person name="Gilroy R."/>
            <person name="Ravi A."/>
            <person name="Getino M."/>
            <person name="Pursley I."/>
            <person name="Horton D.L."/>
            <person name="Alikhan N.F."/>
            <person name="Baker D."/>
            <person name="Gharbi K."/>
            <person name="Hall N."/>
            <person name="Watson M."/>
            <person name="Adriaenssens E.M."/>
            <person name="Foster-Nyarko E."/>
            <person name="Jarju S."/>
            <person name="Secka A."/>
            <person name="Antonio M."/>
            <person name="Oren A."/>
            <person name="Chaudhuri R.R."/>
            <person name="La Ragione R."/>
            <person name="Hildebrand F."/>
            <person name="Pallen M.J."/>
        </authorList>
    </citation>
    <scope>NUCLEOTIDE SEQUENCE</scope>
    <source>
        <strain evidence="2">CHK178-16964</strain>
    </source>
</reference>
<feature type="transmembrane region" description="Helical" evidence="1">
    <location>
        <begin position="149"/>
        <end position="166"/>
    </location>
</feature>
<protein>
    <submittedName>
        <fullName evidence="2">Folate family ECF transporter S component</fullName>
    </submittedName>
</protein>
<keyword evidence="1" id="KW-1133">Transmembrane helix</keyword>